<keyword evidence="2" id="KW-0413">Isomerase</keyword>
<dbReference type="AlphaFoldDB" id="A0A316DWJ2"/>
<name>A0A316DWJ2_9FLAO</name>
<dbReference type="InterPro" id="IPR036237">
    <property type="entry name" value="Xyl_isomerase-like_sf"/>
</dbReference>
<organism evidence="2 3">
    <name type="scientific">Maribacter polysiphoniae</name>
    <dbReference type="NCBI Taxonomy" id="429344"/>
    <lineage>
        <taxon>Bacteria</taxon>
        <taxon>Pseudomonadati</taxon>
        <taxon>Bacteroidota</taxon>
        <taxon>Flavobacteriia</taxon>
        <taxon>Flavobacteriales</taxon>
        <taxon>Flavobacteriaceae</taxon>
        <taxon>Maribacter</taxon>
    </lineage>
</organism>
<dbReference type="InterPro" id="IPR006311">
    <property type="entry name" value="TAT_signal"/>
</dbReference>
<dbReference type="PANTHER" id="PTHR12110">
    <property type="entry name" value="HYDROXYPYRUVATE ISOMERASE"/>
    <property type="match status" value="1"/>
</dbReference>
<dbReference type="PROSITE" id="PS51318">
    <property type="entry name" value="TAT"/>
    <property type="match status" value="1"/>
</dbReference>
<proteinExistence type="predicted"/>
<evidence type="ECO:0000313" key="4">
    <source>
        <dbReference type="Proteomes" id="UP000651837"/>
    </source>
</evidence>
<dbReference type="Proteomes" id="UP000651837">
    <property type="component" value="Unassembled WGS sequence"/>
</dbReference>
<dbReference type="OrthoDB" id="263912at2"/>
<dbReference type="GO" id="GO:0016853">
    <property type="term" value="F:isomerase activity"/>
    <property type="evidence" value="ECO:0007669"/>
    <property type="project" value="UniProtKB-KW"/>
</dbReference>
<evidence type="ECO:0000313" key="1">
    <source>
        <dbReference type="EMBL" id="MBD1261394.1"/>
    </source>
</evidence>
<sequence>MKHKEKPGRRRFLTNGLMLAAGSTLIGPSLFGAPSILKYYNKPNSMINGVQIGVITYSFRSMGNQSAEATLKYVLDCGVSAIELMGDPAEAFAGKPENPVDRKAFSRLWKTKREGKLTRDQEKEMAELQAQTDSYNKQVAAWRGKVPMDAFAKLRKMYNDAGVTIYAFKPSAFKKGNSDAEIAWGMKTAKVLGASHVTVEHPSDDAHTLRLGNMAKKHGIYVGYHGHEQQTPTLWDTALGQSPYNAMNLDFGHYVAAGNKNPLQIIKDKHERIKSMHIKDRQTVAHGKGNLVWGSGDTPIIEALQLMRDNKYAFPATIELEYAIPEGSDAVTEVQKCLAYCRQALK</sequence>
<protein>
    <submittedName>
        <fullName evidence="2">Sugar phosphate isomerase/epimerase</fullName>
    </submittedName>
</protein>
<accession>A0A316DWJ2</accession>
<reference evidence="1 4" key="2">
    <citation type="submission" date="2020-07" db="EMBL/GenBank/DDBJ databases">
        <title>The draft genome sequence of Maribacter polysiphoniae KCTC 22021.</title>
        <authorList>
            <person name="Mu L."/>
        </authorList>
    </citation>
    <scope>NUCLEOTIDE SEQUENCE [LARGE SCALE GENOMIC DNA]</scope>
    <source>
        <strain evidence="1 4">KCTC 22021</strain>
    </source>
</reference>
<dbReference type="InterPro" id="IPR050312">
    <property type="entry name" value="IolE/XylAMocC-like"/>
</dbReference>
<comment type="caution">
    <text evidence="2">The sequence shown here is derived from an EMBL/GenBank/DDBJ whole genome shotgun (WGS) entry which is preliminary data.</text>
</comment>
<dbReference type="EMBL" id="QGGQ01000006">
    <property type="protein sequence ID" value="PWK22727.1"/>
    <property type="molecule type" value="Genomic_DNA"/>
</dbReference>
<dbReference type="EMBL" id="JACWLN010000005">
    <property type="protein sequence ID" value="MBD1261394.1"/>
    <property type="molecule type" value="Genomic_DNA"/>
</dbReference>
<gene>
    <name evidence="1" type="ORF">HZY62_12390</name>
    <name evidence="2" type="ORF">LX92_02664</name>
</gene>
<evidence type="ECO:0000313" key="2">
    <source>
        <dbReference type="EMBL" id="PWK22727.1"/>
    </source>
</evidence>
<dbReference type="PANTHER" id="PTHR12110:SF41">
    <property type="entry name" value="INOSOSE DEHYDRATASE"/>
    <property type="match status" value="1"/>
</dbReference>
<dbReference type="RefSeq" id="WP_109651391.1">
    <property type="nucleotide sequence ID" value="NZ_JACWLN010000005.1"/>
</dbReference>
<dbReference type="Gene3D" id="3.20.20.150">
    <property type="entry name" value="Divalent-metal-dependent TIM barrel enzymes"/>
    <property type="match status" value="1"/>
</dbReference>
<reference evidence="2 3" key="1">
    <citation type="submission" date="2018-05" db="EMBL/GenBank/DDBJ databases">
        <title>Genomic Encyclopedia of Archaeal and Bacterial Type Strains, Phase II (KMG-II): from individual species to whole genera.</title>
        <authorList>
            <person name="Goeker M."/>
        </authorList>
    </citation>
    <scope>NUCLEOTIDE SEQUENCE [LARGE SCALE GENOMIC DNA]</scope>
    <source>
        <strain evidence="2 3">DSM 23514</strain>
    </source>
</reference>
<dbReference type="Proteomes" id="UP000245667">
    <property type="component" value="Unassembled WGS sequence"/>
</dbReference>
<dbReference type="SUPFAM" id="SSF51658">
    <property type="entry name" value="Xylose isomerase-like"/>
    <property type="match status" value="1"/>
</dbReference>
<keyword evidence="4" id="KW-1185">Reference proteome</keyword>
<evidence type="ECO:0000313" key="3">
    <source>
        <dbReference type="Proteomes" id="UP000245667"/>
    </source>
</evidence>